<accession>A0AAV4PXH7</accession>
<reference evidence="2 3" key="1">
    <citation type="submission" date="2021-06" db="EMBL/GenBank/DDBJ databases">
        <title>Caerostris extrusa draft genome.</title>
        <authorList>
            <person name="Kono N."/>
            <person name="Arakawa K."/>
        </authorList>
    </citation>
    <scope>NUCLEOTIDE SEQUENCE [LARGE SCALE GENOMIC DNA]</scope>
</reference>
<name>A0AAV4PXH7_CAEEX</name>
<protein>
    <submittedName>
        <fullName evidence="2">Uncharacterized protein</fullName>
    </submittedName>
</protein>
<keyword evidence="1" id="KW-0812">Transmembrane</keyword>
<keyword evidence="3" id="KW-1185">Reference proteome</keyword>
<keyword evidence="1" id="KW-1133">Transmembrane helix</keyword>
<organism evidence="2 3">
    <name type="scientific">Caerostris extrusa</name>
    <name type="common">Bark spider</name>
    <name type="synonym">Caerostris bankana</name>
    <dbReference type="NCBI Taxonomy" id="172846"/>
    <lineage>
        <taxon>Eukaryota</taxon>
        <taxon>Metazoa</taxon>
        <taxon>Ecdysozoa</taxon>
        <taxon>Arthropoda</taxon>
        <taxon>Chelicerata</taxon>
        <taxon>Arachnida</taxon>
        <taxon>Araneae</taxon>
        <taxon>Araneomorphae</taxon>
        <taxon>Entelegynae</taxon>
        <taxon>Araneoidea</taxon>
        <taxon>Araneidae</taxon>
        <taxon>Caerostris</taxon>
    </lineage>
</organism>
<dbReference type="Proteomes" id="UP001054945">
    <property type="component" value="Unassembled WGS sequence"/>
</dbReference>
<dbReference type="AlphaFoldDB" id="A0AAV4PXH7"/>
<comment type="caution">
    <text evidence="2">The sequence shown here is derived from an EMBL/GenBank/DDBJ whole genome shotgun (WGS) entry which is preliminary data.</text>
</comment>
<gene>
    <name evidence="2" type="ORF">CEXT_129381</name>
</gene>
<evidence type="ECO:0000313" key="3">
    <source>
        <dbReference type="Proteomes" id="UP001054945"/>
    </source>
</evidence>
<evidence type="ECO:0000256" key="1">
    <source>
        <dbReference type="SAM" id="Phobius"/>
    </source>
</evidence>
<sequence length="96" mass="11008">MTNSHESFNWWNREESVDECLAIKVHVAAAFVILSLFHYLSRPDASSLSLAFDSTAAGVCQICTLVCNYIKCLDNYFINHITEENSDTIDYHPRYQ</sequence>
<evidence type="ECO:0000313" key="2">
    <source>
        <dbReference type="EMBL" id="GIY01845.1"/>
    </source>
</evidence>
<dbReference type="EMBL" id="BPLR01005376">
    <property type="protein sequence ID" value="GIY01845.1"/>
    <property type="molecule type" value="Genomic_DNA"/>
</dbReference>
<feature type="transmembrane region" description="Helical" evidence="1">
    <location>
        <begin position="21"/>
        <end position="40"/>
    </location>
</feature>
<keyword evidence="1" id="KW-0472">Membrane</keyword>
<proteinExistence type="predicted"/>